<dbReference type="Proteomes" id="UP000481327">
    <property type="component" value="Unassembled WGS sequence"/>
</dbReference>
<name>A0A7C9KJW2_9SPHN</name>
<protein>
    <submittedName>
        <fullName evidence="2">Enoyl-CoA hydratase/isomerase family protein</fullName>
    </submittedName>
</protein>
<dbReference type="Pfam" id="PF00378">
    <property type="entry name" value="ECH_1"/>
    <property type="match status" value="1"/>
</dbReference>
<dbReference type="RefSeq" id="WP_152578832.1">
    <property type="nucleotide sequence ID" value="NZ_JAATJI010000001.1"/>
</dbReference>
<evidence type="ECO:0000313" key="3">
    <source>
        <dbReference type="Proteomes" id="UP000481327"/>
    </source>
</evidence>
<keyword evidence="3" id="KW-1185">Reference proteome</keyword>
<evidence type="ECO:0000256" key="1">
    <source>
        <dbReference type="ARBA" id="ARBA00005254"/>
    </source>
</evidence>
<accession>A0A7C9KJW2</accession>
<comment type="caution">
    <text evidence="2">The sequence shown here is derived from an EMBL/GenBank/DDBJ whole genome shotgun (WGS) entry which is preliminary data.</text>
</comment>
<dbReference type="SUPFAM" id="SSF52096">
    <property type="entry name" value="ClpP/crotonase"/>
    <property type="match status" value="1"/>
</dbReference>
<dbReference type="GO" id="GO:0016853">
    <property type="term" value="F:isomerase activity"/>
    <property type="evidence" value="ECO:0007669"/>
    <property type="project" value="UniProtKB-KW"/>
</dbReference>
<dbReference type="InterPro" id="IPR029045">
    <property type="entry name" value="ClpP/crotonase-like_dom_sf"/>
</dbReference>
<dbReference type="Gene3D" id="1.10.12.10">
    <property type="entry name" value="Lyase 2-enoyl-coa Hydratase, Chain A, domain 2"/>
    <property type="match status" value="1"/>
</dbReference>
<gene>
    <name evidence="2" type="ORF">F3168_13980</name>
</gene>
<dbReference type="Gene3D" id="3.90.226.10">
    <property type="entry name" value="2-enoyl-CoA Hydratase, Chain A, domain 1"/>
    <property type="match status" value="1"/>
</dbReference>
<sequence length="264" mass="28949">MDFDTYTRFTFARHDRVLTATITGPNPVNGVDEAMHHELARVFTDLQRDPDSDIIILTGAGRAFCAGGDFDWFDEQIAHPDRFRDIGWDAKRVVTTLLEMEKPIICRMNGAAAGLGATIALLCDIIIADDRAVIGDPHVKVGLVAGDGGAVIWPQLIGYARAKEYLMTGDLIKAPEAARMGLINHAVPTADLDAKVAEIVAKLQANPKWAVRWTKVVANQPLRVLAQQLMDASIPYETLSNLAHDRAEAVTAFRERRAPRLTGE</sequence>
<reference evidence="2 3" key="1">
    <citation type="submission" date="2019-09" db="EMBL/GenBank/DDBJ databases">
        <title>Polymorphobacter sp. isolated from a lake in China.</title>
        <authorList>
            <person name="Liu Z."/>
        </authorList>
    </citation>
    <scope>NUCLEOTIDE SEQUENCE [LARGE SCALE GENOMIC DNA]</scope>
    <source>
        <strain evidence="2 3">D40P</strain>
    </source>
</reference>
<keyword evidence="2" id="KW-0413">Isomerase</keyword>
<dbReference type="EMBL" id="WIOL01000006">
    <property type="protein sequence ID" value="MQT18359.1"/>
    <property type="molecule type" value="Genomic_DNA"/>
</dbReference>
<proteinExistence type="inferred from homology"/>
<evidence type="ECO:0000313" key="2">
    <source>
        <dbReference type="EMBL" id="MQT18359.1"/>
    </source>
</evidence>
<comment type="similarity">
    <text evidence="1">Belongs to the enoyl-CoA hydratase/isomerase family.</text>
</comment>
<organism evidence="2 3">
    <name type="scientific">Sandarakinorhabdus fusca</name>
    <dbReference type="NCBI Taxonomy" id="1439888"/>
    <lineage>
        <taxon>Bacteria</taxon>
        <taxon>Pseudomonadati</taxon>
        <taxon>Pseudomonadota</taxon>
        <taxon>Alphaproteobacteria</taxon>
        <taxon>Sphingomonadales</taxon>
        <taxon>Sphingosinicellaceae</taxon>
        <taxon>Sandarakinorhabdus</taxon>
    </lineage>
</organism>
<dbReference type="PANTHER" id="PTHR43459">
    <property type="entry name" value="ENOYL-COA HYDRATASE"/>
    <property type="match status" value="1"/>
</dbReference>
<dbReference type="CDD" id="cd06558">
    <property type="entry name" value="crotonase-like"/>
    <property type="match status" value="1"/>
</dbReference>
<dbReference type="InterPro" id="IPR014748">
    <property type="entry name" value="Enoyl-CoA_hydra_C"/>
</dbReference>
<dbReference type="OrthoDB" id="9802898at2"/>
<dbReference type="AlphaFoldDB" id="A0A7C9KJW2"/>
<dbReference type="PANTHER" id="PTHR43459:SF1">
    <property type="entry name" value="EG:BACN32G11.4 PROTEIN"/>
    <property type="match status" value="1"/>
</dbReference>
<dbReference type="InterPro" id="IPR001753">
    <property type="entry name" value="Enoyl-CoA_hydra/iso"/>
</dbReference>